<proteinExistence type="predicted"/>
<keyword evidence="1" id="KW-1133">Transmembrane helix</keyword>
<evidence type="ECO:0000313" key="3">
    <source>
        <dbReference type="Proteomes" id="UP001284601"/>
    </source>
</evidence>
<dbReference type="Proteomes" id="UP001284601">
    <property type="component" value="Unassembled WGS sequence"/>
</dbReference>
<dbReference type="EMBL" id="JAWSTH010000022">
    <property type="protein sequence ID" value="MDW5594808.1"/>
    <property type="molecule type" value="Genomic_DNA"/>
</dbReference>
<reference evidence="3" key="1">
    <citation type="submission" date="2023-07" db="EMBL/GenBank/DDBJ databases">
        <title>Conexibacter stalactiti sp. nov., isolated from stalactites in a lava cave and emended description of the genus Conexibacter.</title>
        <authorList>
            <person name="Lee S.D."/>
        </authorList>
    </citation>
    <scope>NUCLEOTIDE SEQUENCE [LARGE SCALE GENOMIC DNA]</scope>
    <source>
        <strain evidence="3">KCTC 39840</strain>
    </source>
</reference>
<keyword evidence="3" id="KW-1185">Reference proteome</keyword>
<evidence type="ECO:0000256" key="1">
    <source>
        <dbReference type="SAM" id="Phobius"/>
    </source>
</evidence>
<name>A0ABU4HND2_9ACTN</name>
<accession>A0ABU4HND2</accession>
<keyword evidence="1" id="KW-0472">Membrane</keyword>
<evidence type="ECO:0000313" key="2">
    <source>
        <dbReference type="EMBL" id="MDW5594808.1"/>
    </source>
</evidence>
<keyword evidence="1" id="KW-0812">Transmembrane</keyword>
<sequence>MSDLDFLDGLERDLVAAAARRRDARRAALLARLRQRLGLRHTGLAALLVVLVGAATAGATFAVLRASVISGPAARDTPRDQLPLPASARVSELRTPDPDPAAPPWTLRLARSSTGLLCTTTGQVDDGRFGLVGLDGRFRVYSERIVDSCGERVAGARASLVGARIFDADRHADVRTVVNGVGGSQLRGATLVLADGRRAVPLGAGGTFVTALRGYPEDTALRVELRFAGGAVERHDFGTDPAVVPDPEGGRAWRVDVSLASESSDRDRCVEFRPARSSRTLDLFHAEPPTSPALCGRTRRGMPPTGVYFGARRIEPGSGGRSAWRRGHGWWGDHPARTALWGGFANDVARIEVLGPGGERRVPALGRRHLFLALFPATVDPRALRVRVTLRDGSVREHRGDTGLTAGRWRG</sequence>
<protein>
    <submittedName>
        <fullName evidence="2">Uncharacterized protein</fullName>
    </submittedName>
</protein>
<reference evidence="2 3" key="2">
    <citation type="submission" date="2023-10" db="EMBL/GenBank/DDBJ databases">
        <authorList>
            <person name="Han X.F."/>
        </authorList>
    </citation>
    <scope>NUCLEOTIDE SEQUENCE [LARGE SCALE GENOMIC DNA]</scope>
    <source>
        <strain evidence="2 3">KCTC 39840</strain>
    </source>
</reference>
<feature type="transmembrane region" description="Helical" evidence="1">
    <location>
        <begin position="42"/>
        <end position="64"/>
    </location>
</feature>
<organism evidence="2 3">
    <name type="scientific">Conexibacter stalactiti</name>
    <dbReference type="NCBI Taxonomy" id="1940611"/>
    <lineage>
        <taxon>Bacteria</taxon>
        <taxon>Bacillati</taxon>
        <taxon>Actinomycetota</taxon>
        <taxon>Thermoleophilia</taxon>
        <taxon>Solirubrobacterales</taxon>
        <taxon>Conexibacteraceae</taxon>
        <taxon>Conexibacter</taxon>
    </lineage>
</organism>
<gene>
    <name evidence="2" type="ORF">R7226_10695</name>
</gene>
<comment type="caution">
    <text evidence="2">The sequence shown here is derived from an EMBL/GenBank/DDBJ whole genome shotgun (WGS) entry which is preliminary data.</text>
</comment>
<dbReference type="RefSeq" id="WP_318597127.1">
    <property type="nucleotide sequence ID" value="NZ_JAWSTH010000022.1"/>
</dbReference>